<dbReference type="PANTHER" id="PTHR42680:SF3">
    <property type="entry name" value="DCTP DEAMINASE"/>
    <property type="match status" value="1"/>
</dbReference>
<dbReference type="CDD" id="cd07557">
    <property type="entry name" value="trimeric_dUTPase"/>
    <property type="match status" value="1"/>
</dbReference>
<keyword evidence="4" id="KW-1185">Reference proteome</keyword>
<evidence type="ECO:0000313" key="4">
    <source>
        <dbReference type="Proteomes" id="UP000799750"/>
    </source>
</evidence>
<dbReference type="OrthoDB" id="2874071at2759"/>
<gene>
    <name evidence="3" type="ORF">BU16DRAFT_598353</name>
</gene>
<proteinExistence type="predicted"/>
<dbReference type="EMBL" id="MU004199">
    <property type="protein sequence ID" value="KAF2489361.1"/>
    <property type="molecule type" value="Genomic_DNA"/>
</dbReference>
<dbReference type="PANTHER" id="PTHR42680">
    <property type="entry name" value="DCTP DEAMINASE"/>
    <property type="match status" value="1"/>
</dbReference>
<dbReference type="Gene3D" id="2.70.40.10">
    <property type="match status" value="1"/>
</dbReference>
<dbReference type="Proteomes" id="UP000799750">
    <property type="component" value="Unassembled WGS sequence"/>
</dbReference>
<dbReference type="SUPFAM" id="SSF51283">
    <property type="entry name" value="dUTPase-like"/>
    <property type="match status" value="1"/>
</dbReference>
<reference evidence="3" key="1">
    <citation type="journal article" date="2020" name="Stud. Mycol.">
        <title>101 Dothideomycetes genomes: a test case for predicting lifestyles and emergence of pathogens.</title>
        <authorList>
            <person name="Haridas S."/>
            <person name="Albert R."/>
            <person name="Binder M."/>
            <person name="Bloem J."/>
            <person name="Labutti K."/>
            <person name="Salamov A."/>
            <person name="Andreopoulos B."/>
            <person name="Baker S."/>
            <person name="Barry K."/>
            <person name="Bills G."/>
            <person name="Bluhm B."/>
            <person name="Cannon C."/>
            <person name="Castanera R."/>
            <person name="Culley D."/>
            <person name="Daum C."/>
            <person name="Ezra D."/>
            <person name="Gonzalez J."/>
            <person name="Henrissat B."/>
            <person name="Kuo A."/>
            <person name="Liang C."/>
            <person name="Lipzen A."/>
            <person name="Lutzoni F."/>
            <person name="Magnuson J."/>
            <person name="Mondo S."/>
            <person name="Nolan M."/>
            <person name="Ohm R."/>
            <person name="Pangilinan J."/>
            <person name="Park H.-J."/>
            <person name="Ramirez L."/>
            <person name="Alfaro M."/>
            <person name="Sun H."/>
            <person name="Tritt A."/>
            <person name="Yoshinaga Y."/>
            <person name="Zwiers L.-H."/>
            <person name="Turgeon B."/>
            <person name="Goodwin S."/>
            <person name="Spatafora J."/>
            <person name="Crous P."/>
            <person name="Grigoriev I."/>
        </authorList>
    </citation>
    <scope>NUCLEOTIDE SEQUENCE</scope>
    <source>
        <strain evidence="3">CBS 269.34</strain>
    </source>
</reference>
<sequence>MIVRGRIALNRKVITHLLSAEHQIQPCGIDLTVRRVMKWSSSGTINFDTTHRKTADTDEIPFEPRSKSSSTVAGMVLPSNNSTQQIPGTNIDFPSECVDICCGSYLIEFNELILVRSSLFRSGALINAGVMDSGYKGAIGVVLQVVNPRGLRLLRDAKLAQMVFHQMSEPVEGYNGVYQGRAFV</sequence>
<keyword evidence="1" id="KW-0378">Hydrolase</keyword>
<organism evidence="3 4">
    <name type="scientific">Lophium mytilinum</name>
    <dbReference type="NCBI Taxonomy" id="390894"/>
    <lineage>
        <taxon>Eukaryota</taxon>
        <taxon>Fungi</taxon>
        <taxon>Dikarya</taxon>
        <taxon>Ascomycota</taxon>
        <taxon>Pezizomycotina</taxon>
        <taxon>Dothideomycetes</taxon>
        <taxon>Pleosporomycetidae</taxon>
        <taxon>Mytilinidiales</taxon>
        <taxon>Mytilinidiaceae</taxon>
        <taxon>Lophium</taxon>
    </lineage>
</organism>
<name>A0A6A6QB38_9PEZI</name>
<dbReference type="GO" id="GO:0006229">
    <property type="term" value="P:dUTP biosynthetic process"/>
    <property type="evidence" value="ECO:0007669"/>
    <property type="project" value="InterPro"/>
</dbReference>
<protein>
    <submittedName>
        <fullName evidence="3">Putative dUTP diphosphatase Dut</fullName>
    </submittedName>
</protein>
<evidence type="ECO:0000259" key="2">
    <source>
        <dbReference type="Pfam" id="PF00692"/>
    </source>
</evidence>
<evidence type="ECO:0000313" key="3">
    <source>
        <dbReference type="EMBL" id="KAF2489361.1"/>
    </source>
</evidence>
<dbReference type="InterPro" id="IPR036157">
    <property type="entry name" value="dUTPase-like_sf"/>
</dbReference>
<dbReference type="AlphaFoldDB" id="A0A6A6QB38"/>
<dbReference type="InterPro" id="IPR033704">
    <property type="entry name" value="dUTPase_trimeric"/>
</dbReference>
<dbReference type="GO" id="GO:0008829">
    <property type="term" value="F:dCTP deaminase activity"/>
    <property type="evidence" value="ECO:0007669"/>
    <property type="project" value="InterPro"/>
</dbReference>
<dbReference type="Pfam" id="PF00692">
    <property type="entry name" value="dUTPase"/>
    <property type="match status" value="1"/>
</dbReference>
<dbReference type="InterPro" id="IPR029054">
    <property type="entry name" value="dUTPase-like"/>
</dbReference>
<feature type="domain" description="dUTPase-like" evidence="2">
    <location>
        <begin position="108"/>
        <end position="169"/>
    </location>
</feature>
<accession>A0A6A6QB38</accession>
<evidence type="ECO:0000256" key="1">
    <source>
        <dbReference type="ARBA" id="ARBA00022801"/>
    </source>
</evidence>